<gene>
    <name evidence="10" type="ORF">OUZ56_013456</name>
</gene>
<comment type="similarity">
    <text evidence="1">Belongs to the SIKE family.</text>
</comment>
<name>A0ABQ9Z5Y3_9CRUS</name>
<feature type="domain" description="Peptidase S1" evidence="9">
    <location>
        <begin position="406"/>
        <end position="644"/>
    </location>
</feature>
<dbReference type="InterPro" id="IPR001254">
    <property type="entry name" value="Trypsin_dom"/>
</dbReference>
<comment type="caution">
    <text evidence="4">Lacks conserved residue(s) required for the propagation of feature annotation.</text>
</comment>
<dbReference type="Proteomes" id="UP001234178">
    <property type="component" value="Unassembled WGS sequence"/>
</dbReference>
<dbReference type="PROSITE" id="PS01180">
    <property type="entry name" value="CUB"/>
    <property type="match status" value="1"/>
</dbReference>
<keyword evidence="7" id="KW-0812">Transmembrane</keyword>
<keyword evidence="5" id="KW-0720">Serine protease</keyword>
<evidence type="ECO:0000256" key="2">
    <source>
        <dbReference type="ARBA" id="ARBA00023054"/>
    </source>
</evidence>
<dbReference type="InterPro" id="IPR001314">
    <property type="entry name" value="Peptidase_S1A"/>
</dbReference>
<dbReference type="InterPro" id="IPR000859">
    <property type="entry name" value="CUB_dom"/>
</dbReference>
<sequence>MKYESPKQANKMSVSVQQILADAKRLAGRLKDHDSSADVLLSQAQAMFCQVDAMKEYQEELVELNTAAHQRPHLDLIANIQQENRQLRALENENKELKSALEEHQNTLELIMSKYRQQISRLLEASHTEKNLVNLLPDTRKNEEQAEKINDMVGVMKTAIKLDDSYVQKEIELFSRLTTENRGLKELLDIASHNGSLRNSLLEGAFRLALHCNMNVLLIHMGPLLFSVWAIALLLPGCLGDLQPALHFNQTTVSDNSSSAELRQYTCGSTTTVFVNKGYQGRFASPSYPNLYSGGADCLWTLTTSSDAQFTLICDPLSISCTGDYLLVSPSGDIAFKDSPNPICGTGKLQVTSKANTIAIAFHSAYYTNGGGFSCVAQAQAPPPVLSTTLAPPPNCDCGIKGQNRVVGGQSAGVTEWPWQTLLADISPSGGGYQFCGATLISRNWVLTAAHCTHNRLAANIGVVVGQYNTLSLSSTSQVRRVDQIIQHPNFNRTTVNHDIALLRLDSPVSFSVAVRPVCLPTRFTNYNFDKQIGIVTGWGTTSFGGTSSENLLEVSLPIISTANCRLNPIVGSKITDNMFCTYAENKDACQGDSGGPLNWIDPQTGRAYIVGITSFGIGCAKLNTPGIYTKVTNYFSWIQQYTGTICSV</sequence>
<keyword evidence="7" id="KW-1133">Transmembrane helix</keyword>
<dbReference type="CDD" id="cd00041">
    <property type="entry name" value="CUB"/>
    <property type="match status" value="1"/>
</dbReference>
<dbReference type="SMART" id="SM00020">
    <property type="entry name" value="Tryp_SPc"/>
    <property type="match status" value="1"/>
</dbReference>
<proteinExistence type="inferred from homology"/>
<dbReference type="EMBL" id="JAOYFB010000002">
    <property type="protein sequence ID" value="KAK4008312.1"/>
    <property type="molecule type" value="Genomic_DNA"/>
</dbReference>
<dbReference type="SUPFAM" id="SSF50494">
    <property type="entry name" value="Trypsin-like serine proteases"/>
    <property type="match status" value="1"/>
</dbReference>
<organism evidence="10 11">
    <name type="scientific">Daphnia magna</name>
    <dbReference type="NCBI Taxonomy" id="35525"/>
    <lineage>
        <taxon>Eukaryota</taxon>
        <taxon>Metazoa</taxon>
        <taxon>Ecdysozoa</taxon>
        <taxon>Arthropoda</taxon>
        <taxon>Crustacea</taxon>
        <taxon>Branchiopoda</taxon>
        <taxon>Diplostraca</taxon>
        <taxon>Cladocera</taxon>
        <taxon>Anomopoda</taxon>
        <taxon>Daphniidae</taxon>
        <taxon>Daphnia</taxon>
    </lineage>
</organism>
<comment type="caution">
    <text evidence="10">The sequence shown here is derived from an EMBL/GenBank/DDBJ whole genome shotgun (WGS) entry which is preliminary data.</text>
</comment>
<evidence type="ECO:0000256" key="6">
    <source>
        <dbReference type="SAM" id="Coils"/>
    </source>
</evidence>
<keyword evidence="3" id="KW-1015">Disulfide bond</keyword>
<dbReference type="SUPFAM" id="SSF49854">
    <property type="entry name" value="Spermadhesin, CUB domain"/>
    <property type="match status" value="1"/>
</dbReference>
<feature type="coiled-coil region" evidence="6">
    <location>
        <begin position="73"/>
        <end position="114"/>
    </location>
</feature>
<dbReference type="PROSITE" id="PS50240">
    <property type="entry name" value="TRYPSIN_DOM"/>
    <property type="match status" value="1"/>
</dbReference>
<dbReference type="Pfam" id="PF05769">
    <property type="entry name" value="SIKE"/>
    <property type="match status" value="1"/>
</dbReference>
<evidence type="ECO:0000256" key="3">
    <source>
        <dbReference type="ARBA" id="ARBA00023157"/>
    </source>
</evidence>
<dbReference type="InterPro" id="IPR009003">
    <property type="entry name" value="Peptidase_S1_PA"/>
</dbReference>
<dbReference type="PANTHER" id="PTHR24252:SF7">
    <property type="entry name" value="HYALIN"/>
    <property type="match status" value="1"/>
</dbReference>
<protein>
    <submittedName>
        <fullName evidence="10">Uncharacterized protein</fullName>
    </submittedName>
</protein>
<evidence type="ECO:0000259" key="8">
    <source>
        <dbReference type="PROSITE" id="PS01180"/>
    </source>
</evidence>
<dbReference type="Pfam" id="PF00089">
    <property type="entry name" value="Trypsin"/>
    <property type="match status" value="1"/>
</dbReference>
<reference evidence="10 11" key="1">
    <citation type="journal article" date="2023" name="Nucleic Acids Res.">
        <title>The hologenome of Daphnia magna reveals possible DNA methylation and microbiome-mediated evolution of the host genome.</title>
        <authorList>
            <person name="Chaturvedi A."/>
            <person name="Li X."/>
            <person name="Dhandapani V."/>
            <person name="Marshall H."/>
            <person name="Kissane S."/>
            <person name="Cuenca-Cambronero M."/>
            <person name="Asole G."/>
            <person name="Calvet F."/>
            <person name="Ruiz-Romero M."/>
            <person name="Marangio P."/>
            <person name="Guigo R."/>
            <person name="Rago D."/>
            <person name="Mirbahai L."/>
            <person name="Eastwood N."/>
            <person name="Colbourne J.K."/>
            <person name="Zhou J."/>
            <person name="Mallon E."/>
            <person name="Orsini L."/>
        </authorList>
    </citation>
    <scope>NUCLEOTIDE SEQUENCE [LARGE SCALE GENOMIC DNA]</scope>
    <source>
        <strain evidence="10">LRV0_1</strain>
    </source>
</reference>
<dbReference type="Gene3D" id="2.60.120.290">
    <property type="entry name" value="Spermadhesin, CUB domain"/>
    <property type="match status" value="1"/>
</dbReference>
<evidence type="ECO:0000256" key="5">
    <source>
        <dbReference type="RuleBase" id="RU363034"/>
    </source>
</evidence>
<evidence type="ECO:0000256" key="4">
    <source>
        <dbReference type="PROSITE-ProRule" id="PRU00059"/>
    </source>
</evidence>
<keyword evidence="5" id="KW-0645">Protease</keyword>
<dbReference type="Gene3D" id="2.40.10.10">
    <property type="entry name" value="Trypsin-like serine proteases"/>
    <property type="match status" value="1"/>
</dbReference>
<evidence type="ECO:0000256" key="7">
    <source>
        <dbReference type="SAM" id="Phobius"/>
    </source>
</evidence>
<dbReference type="InterPro" id="IPR035914">
    <property type="entry name" value="Sperma_CUB_dom_sf"/>
</dbReference>
<keyword evidence="5" id="KW-0378">Hydrolase</keyword>
<dbReference type="InterPro" id="IPR033116">
    <property type="entry name" value="TRYPSIN_SER"/>
</dbReference>
<dbReference type="Pfam" id="PF00431">
    <property type="entry name" value="CUB"/>
    <property type="match status" value="1"/>
</dbReference>
<dbReference type="InterPro" id="IPR008555">
    <property type="entry name" value="SIKE"/>
</dbReference>
<evidence type="ECO:0000313" key="11">
    <source>
        <dbReference type="Proteomes" id="UP001234178"/>
    </source>
</evidence>
<feature type="domain" description="CUB" evidence="8">
    <location>
        <begin position="267"/>
        <end position="380"/>
    </location>
</feature>
<dbReference type="CDD" id="cd00190">
    <property type="entry name" value="Tryp_SPc"/>
    <property type="match status" value="1"/>
</dbReference>
<feature type="transmembrane region" description="Helical" evidence="7">
    <location>
        <begin position="216"/>
        <end position="235"/>
    </location>
</feature>
<dbReference type="SMART" id="SM00042">
    <property type="entry name" value="CUB"/>
    <property type="match status" value="1"/>
</dbReference>
<dbReference type="PRINTS" id="PR00722">
    <property type="entry name" value="CHYMOTRYPSIN"/>
</dbReference>
<dbReference type="PROSITE" id="PS00134">
    <property type="entry name" value="TRYPSIN_HIS"/>
    <property type="match status" value="1"/>
</dbReference>
<dbReference type="InterPro" id="IPR018114">
    <property type="entry name" value="TRYPSIN_HIS"/>
</dbReference>
<evidence type="ECO:0000313" key="10">
    <source>
        <dbReference type="EMBL" id="KAK4008312.1"/>
    </source>
</evidence>
<keyword evidence="11" id="KW-1185">Reference proteome</keyword>
<evidence type="ECO:0000256" key="1">
    <source>
        <dbReference type="ARBA" id="ARBA00005537"/>
    </source>
</evidence>
<evidence type="ECO:0000259" key="9">
    <source>
        <dbReference type="PROSITE" id="PS50240"/>
    </source>
</evidence>
<dbReference type="PROSITE" id="PS00135">
    <property type="entry name" value="TRYPSIN_SER"/>
    <property type="match status" value="1"/>
</dbReference>
<keyword evidence="7" id="KW-0472">Membrane</keyword>
<dbReference type="PANTHER" id="PTHR24252">
    <property type="entry name" value="ACROSIN-RELATED"/>
    <property type="match status" value="1"/>
</dbReference>
<keyword evidence="2 6" id="KW-0175">Coiled coil</keyword>
<accession>A0ABQ9Z5Y3</accession>
<dbReference type="InterPro" id="IPR043504">
    <property type="entry name" value="Peptidase_S1_PA_chymotrypsin"/>
</dbReference>